<feature type="compositionally biased region" description="Low complexity" evidence="1">
    <location>
        <begin position="239"/>
        <end position="249"/>
    </location>
</feature>
<reference evidence="2 3" key="1">
    <citation type="submission" date="2018-08" db="EMBL/GenBank/DDBJ databases">
        <title>Aphanomyces genome sequencing and annotation.</title>
        <authorList>
            <person name="Minardi D."/>
            <person name="Oidtmann B."/>
            <person name="Van Der Giezen M."/>
            <person name="Studholme D.J."/>
        </authorList>
    </citation>
    <scope>NUCLEOTIDE SEQUENCE [LARGE SCALE GENOMIC DNA]</scope>
    <source>
        <strain evidence="2 3">Kv</strain>
    </source>
</reference>
<comment type="caution">
    <text evidence="2">The sequence shown here is derived from an EMBL/GenBank/DDBJ whole genome shotgun (WGS) entry which is preliminary data.</text>
</comment>
<evidence type="ECO:0000313" key="3">
    <source>
        <dbReference type="Proteomes" id="UP000265427"/>
    </source>
</evidence>
<proteinExistence type="predicted"/>
<protein>
    <submittedName>
        <fullName evidence="2">Uncharacterized protein</fullName>
    </submittedName>
</protein>
<dbReference type="EMBL" id="QUSZ01004297">
    <property type="protein sequence ID" value="RHY15009.1"/>
    <property type="molecule type" value="Genomic_DNA"/>
</dbReference>
<dbReference type="Proteomes" id="UP000265427">
    <property type="component" value="Unassembled WGS sequence"/>
</dbReference>
<feature type="region of interest" description="Disordered" evidence="1">
    <location>
        <begin position="239"/>
        <end position="319"/>
    </location>
</feature>
<name>A0A397B729_APHAT</name>
<gene>
    <name evidence="2" type="ORF">DYB36_011226</name>
</gene>
<sequence length="319" mass="34614">MARRSTQPQAPSPPTAALPGQWDGVAPLKRKLSATTGGSVYDELMAKGKLLRVTATRIPPQLSTRRLYCLNHALEAFQQALKVPAEFTMTKHTQDCMEQIRETQIDLMVLSKMTKQSVNSTPQYRAPTTLGTNSKERLRVTVRRRPLPLLSPSTSSTCVMSVPMASSATLPPPPRLPTNNPAPAQVASHVPEIDNASSGQVQHGLHECLEPANQSSTATMELQQCDDSPELGKTKLLLRAPTSPPSRCSSPRRNHNLSPQRIERHESSPLMPSRDTATSEASPLVQVEMPSPPSSILSAAHTLMSIGGQLPRSPSPRPE</sequence>
<evidence type="ECO:0000256" key="1">
    <source>
        <dbReference type="SAM" id="MobiDB-lite"/>
    </source>
</evidence>
<feature type="region of interest" description="Disordered" evidence="1">
    <location>
        <begin position="1"/>
        <end position="22"/>
    </location>
</feature>
<dbReference type="AlphaFoldDB" id="A0A397B729"/>
<accession>A0A397B729</accession>
<evidence type="ECO:0000313" key="2">
    <source>
        <dbReference type="EMBL" id="RHY15009.1"/>
    </source>
</evidence>
<feature type="region of interest" description="Disordered" evidence="1">
    <location>
        <begin position="164"/>
        <end position="185"/>
    </location>
</feature>
<organism evidence="2 3">
    <name type="scientific">Aphanomyces astaci</name>
    <name type="common">Crayfish plague agent</name>
    <dbReference type="NCBI Taxonomy" id="112090"/>
    <lineage>
        <taxon>Eukaryota</taxon>
        <taxon>Sar</taxon>
        <taxon>Stramenopiles</taxon>
        <taxon>Oomycota</taxon>
        <taxon>Saprolegniomycetes</taxon>
        <taxon>Saprolegniales</taxon>
        <taxon>Verrucalvaceae</taxon>
        <taxon>Aphanomyces</taxon>
    </lineage>
</organism>